<protein>
    <submittedName>
        <fullName evidence="1">Uncharacterized protein</fullName>
    </submittedName>
</protein>
<proteinExistence type="predicted"/>
<dbReference type="Proteomes" id="UP001056120">
    <property type="component" value="Linkage Group LG12"/>
</dbReference>
<dbReference type="EMBL" id="CM042029">
    <property type="protein sequence ID" value="KAI3796783.1"/>
    <property type="molecule type" value="Genomic_DNA"/>
</dbReference>
<evidence type="ECO:0000313" key="1">
    <source>
        <dbReference type="EMBL" id="KAI3796783.1"/>
    </source>
</evidence>
<reference evidence="1 2" key="2">
    <citation type="journal article" date="2022" name="Mol. Ecol. Resour.">
        <title>The genomes of chicory, endive, great burdock and yacon provide insights into Asteraceae paleo-polyploidization history and plant inulin production.</title>
        <authorList>
            <person name="Fan W."/>
            <person name="Wang S."/>
            <person name="Wang H."/>
            <person name="Wang A."/>
            <person name="Jiang F."/>
            <person name="Liu H."/>
            <person name="Zhao H."/>
            <person name="Xu D."/>
            <person name="Zhang Y."/>
        </authorList>
    </citation>
    <scope>NUCLEOTIDE SEQUENCE [LARGE SCALE GENOMIC DNA]</scope>
    <source>
        <strain evidence="2">cv. Yunnan</strain>
        <tissue evidence="1">Leaves</tissue>
    </source>
</reference>
<reference evidence="2" key="1">
    <citation type="journal article" date="2022" name="Mol. Ecol. Resour.">
        <title>The genomes of chicory, endive, great burdock and yacon provide insights into Asteraceae palaeo-polyploidization history and plant inulin production.</title>
        <authorList>
            <person name="Fan W."/>
            <person name="Wang S."/>
            <person name="Wang H."/>
            <person name="Wang A."/>
            <person name="Jiang F."/>
            <person name="Liu H."/>
            <person name="Zhao H."/>
            <person name="Xu D."/>
            <person name="Zhang Y."/>
        </authorList>
    </citation>
    <scope>NUCLEOTIDE SEQUENCE [LARGE SCALE GENOMIC DNA]</scope>
    <source>
        <strain evidence="2">cv. Yunnan</strain>
    </source>
</reference>
<accession>A0ACB9HMY1</accession>
<organism evidence="1 2">
    <name type="scientific">Smallanthus sonchifolius</name>
    <dbReference type="NCBI Taxonomy" id="185202"/>
    <lineage>
        <taxon>Eukaryota</taxon>
        <taxon>Viridiplantae</taxon>
        <taxon>Streptophyta</taxon>
        <taxon>Embryophyta</taxon>
        <taxon>Tracheophyta</taxon>
        <taxon>Spermatophyta</taxon>
        <taxon>Magnoliopsida</taxon>
        <taxon>eudicotyledons</taxon>
        <taxon>Gunneridae</taxon>
        <taxon>Pentapetalae</taxon>
        <taxon>asterids</taxon>
        <taxon>campanulids</taxon>
        <taxon>Asterales</taxon>
        <taxon>Asteraceae</taxon>
        <taxon>Asteroideae</taxon>
        <taxon>Heliantheae alliance</taxon>
        <taxon>Millerieae</taxon>
        <taxon>Smallanthus</taxon>
    </lineage>
</organism>
<name>A0ACB9HMY1_9ASTR</name>
<comment type="caution">
    <text evidence="1">The sequence shown here is derived from an EMBL/GenBank/DDBJ whole genome shotgun (WGS) entry which is preliminary data.</text>
</comment>
<evidence type="ECO:0000313" key="2">
    <source>
        <dbReference type="Proteomes" id="UP001056120"/>
    </source>
</evidence>
<sequence>MAIPLISGKRKFVIKESWLIQIACGTGVGCWQNKLLHPPSQDIIISEMGGRFLILILFLAHGCSSLNLDGLALFDFQARVSHDPNRAFASWNIDDHDPRSWCHVHCVFGHVHSLDLKGMSLEGVLAPELGNLTHLRRLVLSHNHFSGVIPKELGKLKMLEMLDLRDNKLIGTIPPEIENMQSLNVLLLYDNNLDGNSPQKLENLNFLNMMQFVQNFTFRVKNAIGFINRKLGLWNEDSLLSPIKETVISYLKPFQLFSKGISDNSCVNEEIVQYLNIDRSIINRKLVEQPANLVSKFFPAIRIEIKKLDVNQAPSSNDTNPDSNGQIHINSDMWLIMVGVSCGGFLLFTAIALFFIIRNPVGKTMHPWKSGLSRQLQEAFVTGVQKLDLRDLETSCEDFSNIIDTIEGCVLFKGTLPDGVEICVASTTITTLKDWSKRAEFVFHKKIETLSHVNHKNFVNLIGYCEEDEPFVRMMVFEYAPEGTLSEHLHVQGVEHLDWRSRIRIIMGVAYCLQCMHDLNPPVTHMHLNSNMIYLTDDYAAKVADLVFWKEFYPKAKISGANKSLHSQFLDKETDIFSFGVLMLEIISGKHHNSEWAEQFLKEKENISHIIDPSLKCFKHNELEIVCEVIQECIKKDGSQRPSINGIIPKLREVLKVSPEQATPRLSPLCWAELELLSIKEGTT</sequence>
<gene>
    <name evidence="1" type="ORF">L1987_39468</name>
</gene>
<keyword evidence="2" id="KW-1185">Reference proteome</keyword>